<dbReference type="InterPro" id="IPR036397">
    <property type="entry name" value="RNaseH_sf"/>
</dbReference>
<sequence>MHIVEFCYFPATSNPGITLQLSAIKPLIGNNFEEWFEYFNVHMTPHNLELTLRVDEPSKPIDVSSTDERSFYERWEHSNKSCLMVMKYTMDKSIKKCMSKMEMAKNFLEYVKANYTKIDKAEMSTYLKLLTTTVYDGVGGVRDHIIKLKHYFNKGNEMKVKLGEKFLKWLILESLPASFDAVKLTYNALKEEWTLKELMSIVVQHEVSLKKNETHSLALVIDQVSNMKKKPPHKNFGGFKQFKRKENSNQGTSNASASSNVAKSEKFKGEVQLLPQDWPQADTGAIIHLTNSLQEMTNKRRSLKHEECVYMGDGSKVKVEFSGGKMHIFSNSILIGNGVLFGNLYSLSLHHGSLCDSSFVNSVVGCKRARMNLSSSMLWHKRLGHISRQRLEILVKDGVLSNLDFSDFETCVVCLKGKMTAKTRNEKIDRCGSTLDLIHTDICGPLTLTALGGYKYFITFIDDFSRYGYVELIHEKFDSLNVFKAFKAKVELQLGKPIKVVKYDKGGEYYGRYDETGRNLGPFAKFMLECGIDARYSMLDTPQQNGLQKGGITHLPSKFVPKTPYELWSGKKPNLHHFHVWECKAEVRPYNPQLKKLDPKTISDRAVYFEDEVNVDPNFVPHEIPFGEEHVVIPFPTSHVPNVDVPIVQQPTTN</sequence>
<dbReference type="Gene3D" id="3.30.420.10">
    <property type="entry name" value="Ribonuclease H-like superfamily/Ribonuclease H"/>
    <property type="match status" value="1"/>
</dbReference>
<accession>A0A438G765</accession>
<dbReference type="PANTHER" id="PTHR42648">
    <property type="entry name" value="TRANSPOSASE, PUTATIVE-RELATED"/>
    <property type="match status" value="1"/>
</dbReference>
<organism evidence="3 4">
    <name type="scientific">Vitis vinifera</name>
    <name type="common">Grape</name>
    <dbReference type="NCBI Taxonomy" id="29760"/>
    <lineage>
        <taxon>Eukaryota</taxon>
        <taxon>Viridiplantae</taxon>
        <taxon>Streptophyta</taxon>
        <taxon>Embryophyta</taxon>
        <taxon>Tracheophyta</taxon>
        <taxon>Spermatophyta</taxon>
        <taxon>Magnoliopsida</taxon>
        <taxon>eudicotyledons</taxon>
        <taxon>Gunneridae</taxon>
        <taxon>Pentapetalae</taxon>
        <taxon>rosids</taxon>
        <taxon>Vitales</taxon>
        <taxon>Vitaceae</taxon>
        <taxon>Viteae</taxon>
        <taxon>Vitis</taxon>
    </lineage>
</organism>
<dbReference type="Proteomes" id="UP000288805">
    <property type="component" value="Unassembled WGS sequence"/>
</dbReference>
<gene>
    <name evidence="3" type="primary">POLX_2922</name>
    <name evidence="3" type="ORF">CK203_064567</name>
</gene>
<dbReference type="PROSITE" id="PS50994">
    <property type="entry name" value="INTEGRASE"/>
    <property type="match status" value="1"/>
</dbReference>
<comment type="caution">
    <text evidence="3">The sequence shown here is derived from an EMBL/GenBank/DDBJ whole genome shotgun (WGS) entry which is preliminary data.</text>
</comment>
<evidence type="ECO:0000313" key="3">
    <source>
        <dbReference type="EMBL" id="RVW68060.1"/>
    </source>
</evidence>
<dbReference type="GO" id="GO:0015074">
    <property type="term" value="P:DNA integration"/>
    <property type="evidence" value="ECO:0007669"/>
    <property type="project" value="InterPro"/>
</dbReference>
<name>A0A438G765_VITVI</name>
<dbReference type="Pfam" id="PF13976">
    <property type="entry name" value="gag_pre-integrs"/>
    <property type="match status" value="1"/>
</dbReference>
<dbReference type="InterPro" id="IPR025724">
    <property type="entry name" value="GAG-pre-integrase_dom"/>
</dbReference>
<dbReference type="EMBL" id="QGNW01000551">
    <property type="protein sequence ID" value="RVW68060.1"/>
    <property type="molecule type" value="Genomic_DNA"/>
</dbReference>
<dbReference type="SUPFAM" id="SSF53098">
    <property type="entry name" value="Ribonuclease H-like"/>
    <property type="match status" value="1"/>
</dbReference>
<dbReference type="InterPro" id="IPR039537">
    <property type="entry name" value="Retrotran_Ty1/copia-like"/>
</dbReference>
<feature type="domain" description="Integrase catalytic" evidence="2">
    <location>
        <begin position="430"/>
        <end position="607"/>
    </location>
</feature>
<evidence type="ECO:0000313" key="4">
    <source>
        <dbReference type="Proteomes" id="UP000288805"/>
    </source>
</evidence>
<reference evidence="3 4" key="1">
    <citation type="journal article" date="2018" name="PLoS Genet.">
        <title>Population sequencing reveals clonal diversity and ancestral inbreeding in the grapevine cultivar Chardonnay.</title>
        <authorList>
            <person name="Roach M.J."/>
            <person name="Johnson D.L."/>
            <person name="Bohlmann J."/>
            <person name="van Vuuren H.J."/>
            <person name="Jones S.J."/>
            <person name="Pretorius I.S."/>
            <person name="Schmidt S.A."/>
            <person name="Borneman A.R."/>
        </authorList>
    </citation>
    <scope>NUCLEOTIDE SEQUENCE [LARGE SCALE GENOMIC DNA]</scope>
    <source>
        <strain evidence="4">cv. Chardonnay</strain>
        <tissue evidence="3">Leaf</tissue>
    </source>
</reference>
<feature type="region of interest" description="Disordered" evidence="1">
    <location>
        <begin position="234"/>
        <end position="263"/>
    </location>
</feature>
<evidence type="ECO:0000259" key="2">
    <source>
        <dbReference type="PROSITE" id="PS50994"/>
    </source>
</evidence>
<dbReference type="Pfam" id="PF14223">
    <property type="entry name" value="Retrotran_gag_2"/>
    <property type="match status" value="1"/>
</dbReference>
<evidence type="ECO:0000256" key="1">
    <source>
        <dbReference type="SAM" id="MobiDB-lite"/>
    </source>
</evidence>
<proteinExistence type="predicted"/>
<dbReference type="GO" id="GO:0003676">
    <property type="term" value="F:nucleic acid binding"/>
    <property type="evidence" value="ECO:0007669"/>
    <property type="project" value="InterPro"/>
</dbReference>
<dbReference type="InterPro" id="IPR012337">
    <property type="entry name" value="RNaseH-like_sf"/>
</dbReference>
<protein>
    <submittedName>
        <fullName evidence="3">Retrovirus-related Pol polyprotein from transposon TNT 1-94</fullName>
    </submittedName>
</protein>
<dbReference type="AlphaFoldDB" id="A0A438G765"/>
<dbReference type="PANTHER" id="PTHR42648:SF28">
    <property type="entry name" value="TRANSPOSON-ENCODED PROTEIN WITH RIBONUCLEASE H-LIKE AND RETROVIRUS ZINC FINGER-LIKE DOMAINS"/>
    <property type="match status" value="1"/>
</dbReference>
<dbReference type="InterPro" id="IPR001584">
    <property type="entry name" value="Integrase_cat-core"/>
</dbReference>